<dbReference type="InterPro" id="IPR016040">
    <property type="entry name" value="NAD(P)-bd_dom"/>
</dbReference>
<dbReference type="Pfam" id="PF16363">
    <property type="entry name" value="GDP_Man_Dehyd"/>
    <property type="match status" value="1"/>
</dbReference>
<dbReference type="InterPro" id="IPR036291">
    <property type="entry name" value="NAD(P)-bd_dom_sf"/>
</dbReference>
<evidence type="ECO:0000313" key="3">
    <source>
        <dbReference type="EMBL" id="GAF80067.1"/>
    </source>
</evidence>
<dbReference type="PANTHER" id="PTHR43725">
    <property type="entry name" value="UDP-GLUCOSE 4-EPIMERASE"/>
    <property type="match status" value="1"/>
</dbReference>
<dbReference type="SUPFAM" id="SSF51735">
    <property type="entry name" value="NAD(P)-binding Rossmann-fold domains"/>
    <property type="match status" value="1"/>
</dbReference>
<dbReference type="Gene3D" id="3.40.50.720">
    <property type="entry name" value="NAD(P)-binding Rossmann-like Domain"/>
    <property type="match status" value="1"/>
</dbReference>
<protein>
    <recommendedName>
        <fullName evidence="2">NAD(P)-binding domain-containing protein</fullName>
    </recommendedName>
</protein>
<name>X0SVY0_9ZZZZ</name>
<dbReference type="PANTHER" id="PTHR43725:SF53">
    <property type="entry name" value="UDP-ARABINOSE 4-EPIMERASE 1"/>
    <property type="match status" value="1"/>
</dbReference>
<proteinExistence type="inferred from homology"/>
<organism evidence="3">
    <name type="scientific">marine sediment metagenome</name>
    <dbReference type="NCBI Taxonomy" id="412755"/>
    <lineage>
        <taxon>unclassified sequences</taxon>
        <taxon>metagenomes</taxon>
        <taxon>ecological metagenomes</taxon>
    </lineage>
</organism>
<comment type="similarity">
    <text evidence="1">Belongs to the NAD(P)-dependent epimerase/dehydratase family.</text>
</comment>
<dbReference type="Gene3D" id="3.90.25.10">
    <property type="entry name" value="UDP-galactose 4-epimerase, domain 1"/>
    <property type="match status" value="1"/>
</dbReference>
<sequence>DGTCIRDYIHVDDLAEAHVLAIQAVEPGKALVYNVGTGTGNSVLEVIRTAREVVGRDIPTNMLTRRPGDVDSLVACSKKLQKELGWTPKYKSLYEIIETAWAWHRTHPGGYLTR</sequence>
<reference evidence="3" key="1">
    <citation type="journal article" date="2014" name="Front. Microbiol.">
        <title>High frequency of phylogenetically diverse reductive dehalogenase-homologous genes in deep subseafloor sedimentary metagenomes.</title>
        <authorList>
            <person name="Kawai M."/>
            <person name="Futagami T."/>
            <person name="Toyoda A."/>
            <person name="Takaki Y."/>
            <person name="Nishi S."/>
            <person name="Hori S."/>
            <person name="Arai W."/>
            <person name="Tsubouchi T."/>
            <person name="Morono Y."/>
            <person name="Uchiyama I."/>
            <person name="Ito T."/>
            <person name="Fujiyama A."/>
            <person name="Inagaki F."/>
            <person name="Takami H."/>
        </authorList>
    </citation>
    <scope>NUCLEOTIDE SEQUENCE</scope>
    <source>
        <strain evidence="3">Expedition CK06-06</strain>
    </source>
</reference>
<dbReference type="EMBL" id="BARS01003258">
    <property type="protein sequence ID" value="GAF80067.1"/>
    <property type="molecule type" value="Genomic_DNA"/>
</dbReference>
<comment type="caution">
    <text evidence="3">The sequence shown here is derived from an EMBL/GenBank/DDBJ whole genome shotgun (WGS) entry which is preliminary data.</text>
</comment>
<feature type="domain" description="NAD(P)-binding" evidence="2">
    <location>
        <begin position="3"/>
        <end position="91"/>
    </location>
</feature>
<dbReference type="AlphaFoldDB" id="X0SVY0"/>
<gene>
    <name evidence="3" type="ORF">S01H1_06295</name>
</gene>
<dbReference type="GO" id="GO:0033499">
    <property type="term" value="P:galactose catabolic process via UDP-galactose, Leloir pathway"/>
    <property type="evidence" value="ECO:0007669"/>
    <property type="project" value="TreeGrafter"/>
</dbReference>
<feature type="non-terminal residue" evidence="3">
    <location>
        <position position="1"/>
    </location>
</feature>
<evidence type="ECO:0000259" key="2">
    <source>
        <dbReference type="Pfam" id="PF16363"/>
    </source>
</evidence>
<accession>X0SVY0</accession>
<evidence type="ECO:0000256" key="1">
    <source>
        <dbReference type="ARBA" id="ARBA00007637"/>
    </source>
</evidence>